<evidence type="ECO:0000313" key="3">
    <source>
        <dbReference type="Proteomes" id="UP000575083"/>
    </source>
</evidence>
<evidence type="ECO:0008006" key="4">
    <source>
        <dbReference type="Google" id="ProtNLM"/>
    </source>
</evidence>
<name>A0A7X0U884_9BURK</name>
<protein>
    <recommendedName>
        <fullName evidence="4">DUF4345 domain-containing protein</fullName>
    </recommendedName>
</protein>
<keyword evidence="3" id="KW-1185">Reference proteome</keyword>
<gene>
    <name evidence="2" type="ORF">HNP48_000904</name>
</gene>
<reference evidence="2 3" key="1">
    <citation type="submission" date="2020-08" db="EMBL/GenBank/DDBJ databases">
        <title>Functional genomics of gut bacteria from endangered species of beetles.</title>
        <authorList>
            <person name="Carlos-Shanley C."/>
        </authorList>
    </citation>
    <scope>NUCLEOTIDE SEQUENCE [LARGE SCALE GENOMIC DNA]</scope>
    <source>
        <strain evidence="2 3">S00198</strain>
    </source>
</reference>
<evidence type="ECO:0000256" key="1">
    <source>
        <dbReference type="SAM" id="Phobius"/>
    </source>
</evidence>
<feature type="transmembrane region" description="Helical" evidence="1">
    <location>
        <begin position="78"/>
        <end position="100"/>
    </location>
</feature>
<proteinExistence type="predicted"/>
<dbReference type="RefSeq" id="WP_184855693.1">
    <property type="nucleotide sequence ID" value="NZ_JACHLK010000002.1"/>
</dbReference>
<feature type="transmembrane region" description="Helical" evidence="1">
    <location>
        <begin position="52"/>
        <end position="69"/>
    </location>
</feature>
<dbReference type="AlphaFoldDB" id="A0A7X0U884"/>
<evidence type="ECO:0000313" key="2">
    <source>
        <dbReference type="EMBL" id="MBB6558240.1"/>
    </source>
</evidence>
<dbReference type="Proteomes" id="UP000575083">
    <property type="component" value="Unassembled WGS sequence"/>
</dbReference>
<dbReference type="EMBL" id="JACHLK010000002">
    <property type="protein sequence ID" value="MBB6558240.1"/>
    <property type="molecule type" value="Genomic_DNA"/>
</dbReference>
<feature type="transmembrane region" description="Helical" evidence="1">
    <location>
        <begin position="106"/>
        <end position="125"/>
    </location>
</feature>
<comment type="caution">
    <text evidence="2">The sequence shown here is derived from an EMBL/GenBank/DDBJ whole genome shotgun (WGS) entry which is preliminary data.</text>
</comment>
<sequence length="133" mass="14161">MRALQLALRILSIAFIAVAALHLTMGMHADLMLGVPISAQMAADPSLDSQNRFYGVSFSLMGIALWIGLQDLRRYEPIVVATLAVLFAAGLARAVAWGLHGAPAPALIGILAVDLLLPPVLIVRLRRSLRGSV</sequence>
<dbReference type="InterPro" id="IPR025597">
    <property type="entry name" value="DUF4345"/>
</dbReference>
<keyword evidence="1" id="KW-1133">Transmembrane helix</keyword>
<accession>A0A7X0U884</accession>
<dbReference type="Pfam" id="PF14248">
    <property type="entry name" value="DUF4345"/>
    <property type="match status" value="1"/>
</dbReference>
<keyword evidence="1" id="KW-0812">Transmembrane</keyword>
<organism evidence="2 3">
    <name type="scientific">Acidovorax soli</name>
    <dbReference type="NCBI Taxonomy" id="592050"/>
    <lineage>
        <taxon>Bacteria</taxon>
        <taxon>Pseudomonadati</taxon>
        <taxon>Pseudomonadota</taxon>
        <taxon>Betaproteobacteria</taxon>
        <taxon>Burkholderiales</taxon>
        <taxon>Comamonadaceae</taxon>
        <taxon>Acidovorax</taxon>
    </lineage>
</organism>
<keyword evidence="1" id="KW-0472">Membrane</keyword>